<evidence type="ECO:0000256" key="8">
    <source>
        <dbReference type="ARBA" id="ARBA00022963"/>
    </source>
</evidence>
<name>A0A4V1D8Y7_9ALTE</name>
<organism evidence="18 19">
    <name type="scientific">Hydrocarboniclastica marina</name>
    <dbReference type="NCBI Taxonomy" id="2259620"/>
    <lineage>
        <taxon>Bacteria</taxon>
        <taxon>Pseudomonadati</taxon>
        <taxon>Pseudomonadota</taxon>
        <taxon>Gammaproteobacteria</taxon>
        <taxon>Alteromonadales</taxon>
        <taxon>Alteromonadaceae</taxon>
        <taxon>Hydrocarboniclastica</taxon>
    </lineage>
</organism>
<dbReference type="AlphaFoldDB" id="A0A4V1D8Y7"/>
<comment type="function">
    <text evidence="1 16">May be involved in the folding of the extracellular lipase during its passage through the periplasm.</text>
</comment>
<dbReference type="SUPFAM" id="SSF158855">
    <property type="entry name" value="Lipase chaperone-like"/>
    <property type="match status" value="1"/>
</dbReference>
<dbReference type="Proteomes" id="UP000298049">
    <property type="component" value="Chromosome"/>
</dbReference>
<evidence type="ECO:0000256" key="4">
    <source>
        <dbReference type="ARBA" id="ARBA00019692"/>
    </source>
</evidence>
<evidence type="ECO:0000256" key="13">
    <source>
        <dbReference type="ARBA" id="ARBA00030948"/>
    </source>
</evidence>
<evidence type="ECO:0000256" key="16">
    <source>
        <dbReference type="HAMAP-Rule" id="MF_00790"/>
    </source>
</evidence>
<evidence type="ECO:0000256" key="7">
    <source>
        <dbReference type="ARBA" id="ARBA00022692"/>
    </source>
</evidence>
<evidence type="ECO:0000256" key="3">
    <source>
        <dbReference type="ARBA" id="ARBA00010358"/>
    </source>
</evidence>
<evidence type="ECO:0000256" key="15">
    <source>
        <dbReference type="ARBA" id="ARBA00033028"/>
    </source>
</evidence>
<evidence type="ECO:0000256" key="9">
    <source>
        <dbReference type="ARBA" id="ARBA00022989"/>
    </source>
</evidence>
<comment type="similarity">
    <text evidence="3 16">Belongs to the lipase chaperone family.</text>
</comment>
<evidence type="ECO:0000256" key="10">
    <source>
        <dbReference type="ARBA" id="ARBA00023098"/>
    </source>
</evidence>
<dbReference type="EMBL" id="CP031093">
    <property type="protein sequence ID" value="QCF26830.1"/>
    <property type="molecule type" value="Genomic_DNA"/>
</dbReference>
<evidence type="ECO:0000256" key="14">
    <source>
        <dbReference type="ARBA" id="ARBA00031542"/>
    </source>
</evidence>
<dbReference type="Pfam" id="PF03280">
    <property type="entry name" value="Lipase_chap"/>
    <property type="match status" value="1"/>
</dbReference>
<dbReference type="InterPro" id="IPR004961">
    <property type="entry name" value="Lipase_chaperone"/>
</dbReference>
<gene>
    <name evidence="16" type="primary">lifO</name>
    <name evidence="18" type="ORF">soil367_13300</name>
</gene>
<keyword evidence="5 16" id="KW-1003">Cell membrane</keyword>
<evidence type="ECO:0000256" key="17">
    <source>
        <dbReference type="SAM" id="MobiDB-lite"/>
    </source>
</evidence>
<dbReference type="GO" id="GO:0051082">
    <property type="term" value="F:unfolded protein binding"/>
    <property type="evidence" value="ECO:0007669"/>
    <property type="project" value="UniProtKB-UniRule"/>
</dbReference>
<evidence type="ECO:0000256" key="12">
    <source>
        <dbReference type="ARBA" id="ARBA00023186"/>
    </source>
</evidence>
<keyword evidence="7 16" id="KW-0812">Transmembrane</keyword>
<evidence type="ECO:0000313" key="19">
    <source>
        <dbReference type="Proteomes" id="UP000298049"/>
    </source>
</evidence>
<comment type="subcellular location">
    <subcellularLocation>
        <location evidence="2">Cell inner membrane</location>
        <topology evidence="2">Single-pass membrane protein</topology>
        <orientation evidence="2">Periplasmic side</orientation>
    </subcellularLocation>
</comment>
<keyword evidence="6 16" id="KW-0997">Cell inner membrane</keyword>
<evidence type="ECO:0000256" key="6">
    <source>
        <dbReference type="ARBA" id="ARBA00022519"/>
    </source>
</evidence>
<keyword evidence="10 16" id="KW-0443">Lipid metabolism</keyword>
<feature type="region of interest" description="Disordered" evidence="17">
    <location>
        <begin position="49"/>
        <end position="95"/>
    </location>
</feature>
<reference evidence="18 19" key="1">
    <citation type="submission" date="2018-07" db="EMBL/GenBank/DDBJ databases">
        <title>Marsedoiliclastica nanhaica gen. nov. sp. nov., a novel marine hydrocarbonoclastic bacterium isolated from an in-situ enriched hydrocarbon-degrading consortium in deep-sea sediment.</title>
        <authorList>
            <person name="Dong C."/>
            <person name="Ma T."/>
            <person name="Liu R."/>
            <person name="Shao Z."/>
        </authorList>
    </citation>
    <scope>NUCLEOTIDE SEQUENCE [LARGE SCALE GENOMIC DNA]</scope>
    <source>
        <strain evidence="19">soil36-7</strain>
    </source>
</reference>
<dbReference type="GO" id="GO:0016042">
    <property type="term" value="P:lipid catabolic process"/>
    <property type="evidence" value="ECO:0007669"/>
    <property type="project" value="UniProtKB-UniRule"/>
</dbReference>
<evidence type="ECO:0000256" key="1">
    <source>
        <dbReference type="ARBA" id="ARBA00003280"/>
    </source>
</evidence>
<dbReference type="KEGG" id="hmi:soil367_13300"/>
<accession>A0A4V1D8Y7</accession>
<keyword evidence="9 16" id="KW-1133">Transmembrane helix</keyword>
<evidence type="ECO:0000256" key="11">
    <source>
        <dbReference type="ARBA" id="ARBA00023136"/>
    </source>
</evidence>
<dbReference type="GO" id="GO:0006457">
    <property type="term" value="P:protein folding"/>
    <property type="evidence" value="ECO:0007669"/>
    <property type="project" value="UniProtKB-UniRule"/>
</dbReference>
<dbReference type="OrthoDB" id="7025807at2"/>
<evidence type="ECO:0000256" key="2">
    <source>
        <dbReference type="ARBA" id="ARBA00004383"/>
    </source>
</evidence>
<protein>
    <recommendedName>
        <fullName evidence="4 16">Lipase chaperone</fullName>
    </recommendedName>
    <alternativeName>
        <fullName evidence="16">Lipase activator protein</fullName>
    </alternativeName>
    <alternativeName>
        <fullName evidence="15 16">Lipase foldase</fullName>
    </alternativeName>
    <alternativeName>
        <fullName evidence="13 16">Lipase helper protein</fullName>
    </alternativeName>
    <alternativeName>
        <fullName evidence="14 16">Lipase modulator</fullName>
    </alternativeName>
</protein>
<feature type="transmembrane region" description="Helical" evidence="16">
    <location>
        <begin position="25"/>
        <end position="43"/>
    </location>
</feature>
<keyword evidence="19" id="KW-1185">Reference proteome</keyword>
<dbReference type="HAMAP" id="MF_00790">
    <property type="entry name" value="Lipase_chap"/>
    <property type="match status" value="1"/>
</dbReference>
<evidence type="ECO:0000256" key="5">
    <source>
        <dbReference type="ARBA" id="ARBA00022475"/>
    </source>
</evidence>
<sequence>MGKRRQTGAGGAVRPGAKIHTRVKLYLGLVAASALVAVVVGFWPETDQGTELPEVSSQESSPPPALRSPQISGQGGAATEFAPLPSHENTDVDGGVVVDADGKVVPERGLRRLFDYFLTGIGREDIAGLRQRLAAFLAQRDLPEDVQEQVLARFDTYIEYQHQLGDVEPPSDAVEDMLRAFQERRDLRVSVLGRETADGFFGREEAEDRYVLAMKALSEADHLSAEERQARQEVLEQRLPADIRAARERSAVAVTLQEKTQRLRDSGATEAELWRMREEVVGPEAAARLASLDQGREQWQERVSVYRKERDRLLTLEGLAPEDRQAAVDRLIEQHFEAHEVRRVRALDRMEAGTAP</sequence>
<keyword evidence="12 16" id="KW-0143">Chaperone</keyword>
<evidence type="ECO:0000313" key="18">
    <source>
        <dbReference type="EMBL" id="QCF26830.1"/>
    </source>
</evidence>
<feature type="compositionally biased region" description="Low complexity" evidence="17">
    <location>
        <begin position="51"/>
        <end position="60"/>
    </location>
</feature>
<keyword evidence="8 16" id="KW-0442">Lipid degradation</keyword>
<keyword evidence="11 16" id="KW-0472">Membrane</keyword>
<proteinExistence type="inferred from homology"/>
<dbReference type="GO" id="GO:0005886">
    <property type="term" value="C:plasma membrane"/>
    <property type="evidence" value="ECO:0007669"/>
    <property type="project" value="UniProtKB-SubCell"/>
</dbReference>